<dbReference type="Proteomes" id="UP000315295">
    <property type="component" value="Unassembled WGS sequence"/>
</dbReference>
<organism evidence="1 2">
    <name type="scientific">Malus baccata</name>
    <name type="common">Siberian crab apple</name>
    <name type="synonym">Pyrus baccata</name>
    <dbReference type="NCBI Taxonomy" id="106549"/>
    <lineage>
        <taxon>Eukaryota</taxon>
        <taxon>Viridiplantae</taxon>
        <taxon>Streptophyta</taxon>
        <taxon>Embryophyta</taxon>
        <taxon>Tracheophyta</taxon>
        <taxon>Spermatophyta</taxon>
        <taxon>Magnoliopsida</taxon>
        <taxon>eudicotyledons</taxon>
        <taxon>Gunneridae</taxon>
        <taxon>Pentapetalae</taxon>
        <taxon>rosids</taxon>
        <taxon>fabids</taxon>
        <taxon>Rosales</taxon>
        <taxon>Rosaceae</taxon>
        <taxon>Amygdaloideae</taxon>
        <taxon>Maleae</taxon>
        <taxon>Malus</taxon>
    </lineage>
</organism>
<sequence>MTRWCSLGSSGCGGSRRVGFGVEGEAALEVGEGDREAGFALEDDNVFGAKEAMSGGGGEAAAGEEVGGGGVDLGEVVDLGVLEEGGFEGFEGGDGGIGGGFGEVVPEVVVGAEIGIRIGK</sequence>
<proteinExistence type="predicted"/>
<gene>
    <name evidence="1" type="ORF">C1H46_000182</name>
</gene>
<evidence type="ECO:0000313" key="2">
    <source>
        <dbReference type="Proteomes" id="UP000315295"/>
    </source>
</evidence>
<name>A0A540NUK4_MALBA</name>
<comment type="caution">
    <text evidence="1">The sequence shown here is derived from an EMBL/GenBank/DDBJ whole genome shotgun (WGS) entry which is preliminary data.</text>
</comment>
<reference evidence="1 2" key="1">
    <citation type="journal article" date="2019" name="G3 (Bethesda)">
        <title>Sequencing of a Wild Apple (Malus baccata) Genome Unravels the Differences Between Cultivated and Wild Apple Species Regarding Disease Resistance and Cold Tolerance.</title>
        <authorList>
            <person name="Chen X."/>
        </authorList>
    </citation>
    <scope>NUCLEOTIDE SEQUENCE [LARGE SCALE GENOMIC DNA]</scope>
    <source>
        <strain evidence="2">cv. Shandingzi</strain>
        <tissue evidence="1">Leaves</tissue>
    </source>
</reference>
<accession>A0A540NUK4</accession>
<dbReference type="EMBL" id="VIEB01000005">
    <property type="protein sequence ID" value="TQE14263.1"/>
    <property type="molecule type" value="Genomic_DNA"/>
</dbReference>
<evidence type="ECO:0000313" key="1">
    <source>
        <dbReference type="EMBL" id="TQE14263.1"/>
    </source>
</evidence>
<keyword evidence="2" id="KW-1185">Reference proteome</keyword>
<protein>
    <submittedName>
        <fullName evidence="1">Uncharacterized protein</fullName>
    </submittedName>
</protein>
<dbReference type="AlphaFoldDB" id="A0A540NUK4"/>